<dbReference type="PROSITE" id="PS51257">
    <property type="entry name" value="PROKAR_LIPOPROTEIN"/>
    <property type="match status" value="1"/>
</dbReference>
<dbReference type="AlphaFoldDB" id="A0A9X3XB13"/>
<evidence type="ECO:0000313" key="1">
    <source>
        <dbReference type="EMBL" id="MDC3985693.1"/>
    </source>
</evidence>
<dbReference type="PANTHER" id="PTHR47199">
    <property type="entry name" value="PHOTOSYSTEM II STABILITY/ASSEMBLY FACTOR HCF136, CHLOROPLASTIC"/>
    <property type="match status" value="1"/>
</dbReference>
<gene>
    <name evidence="1" type="ORF">KEG57_34755</name>
</gene>
<dbReference type="Proteomes" id="UP001151081">
    <property type="component" value="Unassembled WGS sequence"/>
</dbReference>
<dbReference type="SUPFAM" id="SSF50939">
    <property type="entry name" value="Sialidases"/>
    <property type="match status" value="1"/>
</dbReference>
<keyword evidence="2" id="KW-1185">Reference proteome</keyword>
<dbReference type="InterPro" id="IPR015943">
    <property type="entry name" value="WD40/YVTN_repeat-like_dom_sf"/>
</dbReference>
<sequence>MLAGKCAFIGIVLSTVSLSSCLPVHREYEDGLSIGPKRALCAPGLVRRDDTCEEPLWAEIAPLPANALRMRDVVDVDGHEAWIVGHGGLVLHSNDGGESFERVDVGTSEDLSFVWADEQAIVLTAARRAWVSLDEGRTFEPSPEAPEELSRCVLFFGRVVCGSAQGGLYHGKIGDAAIANVPLGGRTAVAVGPGYLVAATESGGTTIRIRATEEPDLHAFYGDTQIPGGTTGTVDSLWVSRQELLACVVGDDASYPSGLALHCSTTRGNTFERRGSLAPECARGPQIAGDSSSLHVMTHCNTLDMPTTFEVWTSRDEGQTFTRGTWGAEFESSWRGANRVSFGTANHGLLLTHRLRRSTDGAKSSEPIEQNAMSADWAGGMNENKAVFFPTKARGYVIAMQNTTAVFNFRLYRTDDAFHFDDGTDLPAFTDDSTRPPSLSAHEDLLWLAFPSEYVQQTFLRSEDGGRTFLHDGFPAQGQPLAAAVLGPGGLGFVATARGAVNARPLYRSKDGGATFSELSLPDGTYIRDLEMLESGRLVGVGENGLILTSDDAGETFVVCRGGMPDEEQLVSVTFAPGTSVGWAGGVTSTGEPLLLRTEDGGTTWVAQTLGVSSASIVQVAAATPKRASVVLEMQGVRSLVMTHDGGQSWSPRETPGDDPLRMVARLPDGETTFALGAYGLYRSRTP</sequence>
<dbReference type="InterPro" id="IPR036278">
    <property type="entry name" value="Sialidase_sf"/>
</dbReference>
<dbReference type="EMBL" id="JAGTJJ010000031">
    <property type="protein sequence ID" value="MDC3985693.1"/>
    <property type="molecule type" value="Genomic_DNA"/>
</dbReference>
<evidence type="ECO:0008006" key="3">
    <source>
        <dbReference type="Google" id="ProtNLM"/>
    </source>
</evidence>
<evidence type="ECO:0000313" key="2">
    <source>
        <dbReference type="Proteomes" id="UP001151081"/>
    </source>
</evidence>
<reference evidence="1 2" key="1">
    <citation type="submission" date="2021-04" db="EMBL/GenBank/DDBJ databases">
        <title>Genome analysis of Polyangium sp.</title>
        <authorList>
            <person name="Li Y."/>
            <person name="Wang J."/>
        </authorList>
    </citation>
    <scope>NUCLEOTIDE SEQUENCE [LARGE SCALE GENOMIC DNA]</scope>
    <source>
        <strain evidence="1 2">SDU14</strain>
    </source>
</reference>
<name>A0A9X3XB13_9BACT</name>
<protein>
    <recommendedName>
        <fullName evidence="3">Photosynthesis system II assembly factor Ycf48/Hcf136-like domain-containing protein</fullName>
    </recommendedName>
</protein>
<accession>A0A9X3XB13</accession>
<organism evidence="1 2">
    <name type="scientific">Polyangium jinanense</name>
    <dbReference type="NCBI Taxonomy" id="2829994"/>
    <lineage>
        <taxon>Bacteria</taxon>
        <taxon>Pseudomonadati</taxon>
        <taxon>Myxococcota</taxon>
        <taxon>Polyangia</taxon>
        <taxon>Polyangiales</taxon>
        <taxon>Polyangiaceae</taxon>
        <taxon>Polyangium</taxon>
    </lineage>
</organism>
<proteinExistence type="predicted"/>
<dbReference type="SUPFAM" id="SSF110296">
    <property type="entry name" value="Oligoxyloglucan reducing end-specific cellobiohydrolase"/>
    <property type="match status" value="1"/>
</dbReference>
<dbReference type="Gene3D" id="2.130.10.10">
    <property type="entry name" value="YVTN repeat-like/Quinoprotein amine dehydrogenase"/>
    <property type="match status" value="3"/>
</dbReference>
<dbReference type="RefSeq" id="WP_272424900.1">
    <property type="nucleotide sequence ID" value="NZ_JAGTJJ010000031.1"/>
</dbReference>
<dbReference type="PANTHER" id="PTHR47199:SF2">
    <property type="entry name" value="PHOTOSYSTEM II STABILITY_ASSEMBLY FACTOR HCF136, CHLOROPLASTIC"/>
    <property type="match status" value="1"/>
</dbReference>
<comment type="caution">
    <text evidence="1">The sequence shown here is derived from an EMBL/GenBank/DDBJ whole genome shotgun (WGS) entry which is preliminary data.</text>
</comment>